<dbReference type="Proteomes" id="UP001161757">
    <property type="component" value="Unassembled WGS sequence"/>
</dbReference>
<dbReference type="GO" id="GO:0005762">
    <property type="term" value="C:mitochondrial large ribosomal subunit"/>
    <property type="evidence" value="ECO:0007669"/>
    <property type="project" value="TreeGrafter"/>
</dbReference>
<feature type="region of interest" description="Disordered" evidence="9">
    <location>
        <begin position="40"/>
        <end position="79"/>
    </location>
</feature>
<evidence type="ECO:0000256" key="9">
    <source>
        <dbReference type="SAM" id="MobiDB-lite"/>
    </source>
</evidence>
<dbReference type="EMBL" id="JAJGCB010000002">
    <property type="protein sequence ID" value="KAJ8994880.1"/>
    <property type="molecule type" value="Genomic_DNA"/>
</dbReference>
<evidence type="ECO:0000256" key="6">
    <source>
        <dbReference type="ARBA" id="ARBA00026009"/>
    </source>
</evidence>
<accession>A0AAN6EZX5</accession>
<feature type="region of interest" description="Disordered" evidence="9">
    <location>
        <begin position="211"/>
        <end position="244"/>
    </location>
</feature>
<dbReference type="AlphaFoldDB" id="A0AAN6EZX5"/>
<feature type="compositionally biased region" description="Polar residues" evidence="9">
    <location>
        <begin position="223"/>
        <end position="244"/>
    </location>
</feature>
<gene>
    <name evidence="10" type="primary">MRPL4</name>
    <name evidence="10" type="ORF">HRR80_001577</name>
</gene>
<evidence type="ECO:0000256" key="8">
    <source>
        <dbReference type="ARBA" id="ARBA00035399"/>
    </source>
</evidence>
<dbReference type="PANTHER" id="PTHR21183:SF18">
    <property type="entry name" value="LARGE RIBOSOMAL SUBUNIT PROTEIN UL29M"/>
    <property type="match status" value="1"/>
</dbReference>
<dbReference type="GO" id="GO:0003735">
    <property type="term" value="F:structural constituent of ribosome"/>
    <property type="evidence" value="ECO:0007669"/>
    <property type="project" value="InterPro"/>
</dbReference>
<comment type="similarity">
    <text evidence="2">Belongs to the universal ribosomal protein uL29 family.</text>
</comment>
<evidence type="ECO:0000313" key="11">
    <source>
        <dbReference type="Proteomes" id="UP001161757"/>
    </source>
</evidence>
<dbReference type="GO" id="GO:0032543">
    <property type="term" value="P:mitochondrial translation"/>
    <property type="evidence" value="ECO:0007669"/>
    <property type="project" value="TreeGrafter"/>
</dbReference>
<comment type="caution">
    <text evidence="10">The sequence shown here is derived from an EMBL/GenBank/DDBJ whole genome shotgun (WGS) entry which is preliminary data.</text>
</comment>
<keyword evidence="5" id="KW-0687">Ribonucleoprotein</keyword>
<dbReference type="InterPro" id="IPR038340">
    <property type="entry name" value="MRP-L47_sf"/>
</dbReference>
<sequence length="244" mass="27548">MASLTRTFARPSASTSVPLFLAPAFARPLEVLATQSRSFAAPRLNRKPKQDKNKQRGVSAIRRTGPRSTRGLWQHPLPVPVARDHTGTAPDYSGSEGHGLWGFFNKKREPMVPPEEESNHGRAWTYQELSVKSFDDLHKLYWVCIKEQNRTLTAEKERRRVRAGYGGLESDERVEAIRETMTLIREVLADRQLSYEQAQLLIRQRPVKELLEGPESLDEDTSAFEQLPSSDAEQSPQARPGTAS</sequence>
<keyword evidence="3 10" id="KW-0689">Ribosomal protein</keyword>
<organism evidence="10 11">
    <name type="scientific">Exophiala dermatitidis</name>
    <name type="common">Black yeast-like fungus</name>
    <name type="synonym">Wangiella dermatitidis</name>
    <dbReference type="NCBI Taxonomy" id="5970"/>
    <lineage>
        <taxon>Eukaryota</taxon>
        <taxon>Fungi</taxon>
        <taxon>Dikarya</taxon>
        <taxon>Ascomycota</taxon>
        <taxon>Pezizomycotina</taxon>
        <taxon>Eurotiomycetes</taxon>
        <taxon>Chaetothyriomycetidae</taxon>
        <taxon>Chaetothyriales</taxon>
        <taxon>Herpotrichiellaceae</taxon>
        <taxon>Exophiala</taxon>
    </lineage>
</organism>
<evidence type="ECO:0000256" key="5">
    <source>
        <dbReference type="ARBA" id="ARBA00023274"/>
    </source>
</evidence>
<evidence type="ECO:0000256" key="4">
    <source>
        <dbReference type="ARBA" id="ARBA00023128"/>
    </source>
</evidence>
<protein>
    <recommendedName>
        <fullName evidence="7">Large ribosomal subunit protein uL29m</fullName>
    </recommendedName>
    <alternativeName>
        <fullName evidence="8">54S ribosomal protein L4, mitochondrial</fullName>
    </alternativeName>
</protein>
<reference evidence="10" key="1">
    <citation type="submission" date="2023-01" db="EMBL/GenBank/DDBJ databases">
        <title>Exophiala dermititidis isolated from Cystic Fibrosis Patient.</title>
        <authorList>
            <person name="Kurbessoian T."/>
            <person name="Crocker A."/>
            <person name="Murante D."/>
            <person name="Hogan D.A."/>
            <person name="Stajich J.E."/>
        </authorList>
    </citation>
    <scope>NUCLEOTIDE SEQUENCE</scope>
    <source>
        <strain evidence="10">Ex8</strain>
    </source>
</reference>
<dbReference type="Pfam" id="PF06984">
    <property type="entry name" value="MRP-L47"/>
    <property type="match status" value="1"/>
</dbReference>
<dbReference type="InterPro" id="IPR010729">
    <property type="entry name" value="Ribosomal_uL29_mit"/>
</dbReference>
<dbReference type="PANTHER" id="PTHR21183">
    <property type="entry name" value="RIBOSOMAL PROTEIN L47, MITOCHONDRIAL-RELATED"/>
    <property type="match status" value="1"/>
</dbReference>
<name>A0AAN6EZX5_EXODE</name>
<evidence type="ECO:0000256" key="7">
    <source>
        <dbReference type="ARBA" id="ARBA00035289"/>
    </source>
</evidence>
<evidence type="ECO:0000256" key="1">
    <source>
        <dbReference type="ARBA" id="ARBA00004173"/>
    </source>
</evidence>
<proteinExistence type="inferred from homology"/>
<evidence type="ECO:0000256" key="3">
    <source>
        <dbReference type="ARBA" id="ARBA00022980"/>
    </source>
</evidence>
<comment type="subcellular location">
    <subcellularLocation>
        <location evidence="1">Mitochondrion</location>
    </subcellularLocation>
</comment>
<evidence type="ECO:0000313" key="10">
    <source>
        <dbReference type="EMBL" id="KAJ8994880.1"/>
    </source>
</evidence>
<keyword evidence="4" id="KW-0496">Mitochondrion</keyword>
<comment type="subunit">
    <text evidence="6">Component of the mitochondrial large ribosomal subunit. Mature mitochondrial ribosomes consist of a small (37S) and a large (54S) subunit. The 37S subunit contains at least 33 different proteins and 1 molecule of RNA (15S). The 54S subunit contains at least 45 different proteins and 1 molecule of RNA (21S).</text>
</comment>
<dbReference type="Gene3D" id="6.10.330.20">
    <property type="match status" value="1"/>
</dbReference>
<evidence type="ECO:0000256" key="2">
    <source>
        <dbReference type="ARBA" id="ARBA00009254"/>
    </source>
</evidence>